<dbReference type="PANTHER" id="PTHR43619:SF2">
    <property type="entry name" value="S-ADENOSYL-L-METHIONINE-DEPENDENT METHYLTRANSFERASES SUPERFAMILY PROTEIN"/>
    <property type="match status" value="1"/>
</dbReference>
<dbReference type="EMBL" id="DPVV01000139">
    <property type="protein sequence ID" value="HCL01561.1"/>
    <property type="molecule type" value="Genomic_DNA"/>
</dbReference>
<sequence>MSITNMQATVSKTLFIPLAVRASEAKRSKPIFLDEKAVEIVAQIETGDIIVNGGKISTHGILARTKVIDDEIKKILLDKPDSIIINLGAGLDTRICRIDNGHLSCFELDLPDVIALRRRFFAENERVHFISKSVLDDTWLRELGEINGENVVIIAEGLLMYFSENDIQQIFRSLADHFKGAHMYFDVVNSFFIGKGISSTFLWGLDKAKEIEKLNPNIRLVNSWSIGNVLKSRQSLLYRMMNILPSTKNRSQILHIQI</sequence>
<protein>
    <recommendedName>
        <fullName evidence="5">Class I SAM-dependent methyltransferase</fullName>
    </recommendedName>
</protein>
<evidence type="ECO:0000313" key="3">
    <source>
        <dbReference type="EMBL" id="HCL01561.1"/>
    </source>
</evidence>
<reference evidence="3 4" key="1">
    <citation type="journal article" date="2018" name="Nat. Biotechnol.">
        <title>A standardized bacterial taxonomy based on genome phylogeny substantially revises the tree of life.</title>
        <authorList>
            <person name="Parks D.H."/>
            <person name="Chuvochina M."/>
            <person name="Waite D.W."/>
            <person name="Rinke C."/>
            <person name="Skarshewski A."/>
            <person name="Chaumeil P.A."/>
            <person name="Hugenholtz P."/>
        </authorList>
    </citation>
    <scope>NUCLEOTIDE SEQUENCE [LARGE SCALE GENOMIC DNA]</scope>
    <source>
        <strain evidence="3">UBA11728</strain>
    </source>
</reference>
<proteinExistence type="predicted"/>
<evidence type="ECO:0000256" key="2">
    <source>
        <dbReference type="ARBA" id="ARBA00022679"/>
    </source>
</evidence>
<dbReference type="Proteomes" id="UP000262969">
    <property type="component" value="Unassembled WGS sequence"/>
</dbReference>
<evidence type="ECO:0008006" key="5">
    <source>
        <dbReference type="Google" id="ProtNLM"/>
    </source>
</evidence>
<organism evidence="3 4">
    <name type="scientific">Lachnoclostridium phytofermentans</name>
    <dbReference type="NCBI Taxonomy" id="66219"/>
    <lineage>
        <taxon>Bacteria</taxon>
        <taxon>Bacillati</taxon>
        <taxon>Bacillota</taxon>
        <taxon>Clostridia</taxon>
        <taxon>Lachnospirales</taxon>
        <taxon>Lachnospiraceae</taxon>
    </lineage>
</organism>
<dbReference type="InterPro" id="IPR007213">
    <property type="entry name" value="Ppm1/Ppm2/Tcmp"/>
</dbReference>
<dbReference type="InterPro" id="IPR016874">
    <property type="entry name" value="TcmP-like"/>
</dbReference>
<dbReference type="GO" id="GO:0008168">
    <property type="term" value="F:methyltransferase activity"/>
    <property type="evidence" value="ECO:0007669"/>
    <property type="project" value="UniProtKB-KW"/>
</dbReference>
<accession>A0A3D2X347</accession>
<keyword evidence="1" id="KW-0489">Methyltransferase</keyword>
<dbReference type="InterPro" id="IPR029063">
    <property type="entry name" value="SAM-dependent_MTases_sf"/>
</dbReference>
<dbReference type="SUPFAM" id="SSF53335">
    <property type="entry name" value="S-adenosyl-L-methionine-dependent methyltransferases"/>
    <property type="match status" value="1"/>
</dbReference>
<evidence type="ECO:0000313" key="4">
    <source>
        <dbReference type="Proteomes" id="UP000262969"/>
    </source>
</evidence>
<name>A0A3D2X347_9FIRM</name>
<dbReference type="GO" id="GO:0032259">
    <property type="term" value="P:methylation"/>
    <property type="evidence" value="ECO:0007669"/>
    <property type="project" value="UniProtKB-KW"/>
</dbReference>
<keyword evidence="2" id="KW-0808">Transferase</keyword>
<comment type="caution">
    <text evidence="3">The sequence shown here is derived from an EMBL/GenBank/DDBJ whole genome shotgun (WGS) entry which is preliminary data.</text>
</comment>
<dbReference type="Gene3D" id="3.40.50.150">
    <property type="entry name" value="Vaccinia Virus protein VP39"/>
    <property type="match status" value="1"/>
</dbReference>
<dbReference type="PIRSF" id="PIRSF028177">
    <property type="entry name" value="Polyketide_synth_Omtfrase_TcmP"/>
    <property type="match status" value="1"/>
</dbReference>
<dbReference type="PANTHER" id="PTHR43619">
    <property type="entry name" value="S-ADENOSYL-L-METHIONINE-DEPENDENT METHYLTRANSFERASE YKTD-RELATED"/>
    <property type="match status" value="1"/>
</dbReference>
<dbReference type="Pfam" id="PF04072">
    <property type="entry name" value="LCM"/>
    <property type="match status" value="1"/>
</dbReference>
<dbReference type="AlphaFoldDB" id="A0A3D2X347"/>
<evidence type="ECO:0000256" key="1">
    <source>
        <dbReference type="ARBA" id="ARBA00022603"/>
    </source>
</evidence>
<gene>
    <name evidence="3" type="ORF">DHW61_03960</name>
</gene>